<organism evidence="2 3">
    <name type="scientific">Thiorhodococcus mannitoliphagus</name>
    <dbReference type="NCBI Taxonomy" id="329406"/>
    <lineage>
        <taxon>Bacteria</taxon>
        <taxon>Pseudomonadati</taxon>
        <taxon>Pseudomonadota</taxon>
        <taxon>Gammaproteobacteria</taxon>
        <taxon>Chromatiales</taxon>
        <taxon>Chromatiaceae</taxon>
        <taxon>Thiorhodococcus</taxon>
    </lineage>
</organism>
<accession>A0A6P1DYK6</accession>
<sequence length="123" mass="13676">MTLIWTLHYDDSHAGAVRHPKASAVWCINAPDVSSFRWMQAIDAPMPSALNCFDDGLQASRLSATCSWGDIPTEPQQENRPTLFDRNLARPMTCDDSGHEDAQNTRIAPQPGHRCLLRMSNAV</sequence>
<feature type="region of interest" description="Disordered" evidence="1">
    <location>
        <begin position="70"/>
        <end position="111"/>
    </location>
</feature>
<gene>
    <name evidence="2" type="ORF">G3480_13110</name>
</gene>
<evidence type="ECO:0000256" key="1">
    <source>
        <dbReference type="SAM" id="MobiDB-lite"/>
    </source>
</evidence>
<reference evidence="2 3" key="2">
    <citation type="submission" date="2020-02" db="EMBL/GenBank/DDBJ databases">
        <title>Genome sequences of Thiorhodococcus mannitoliphagus and Thiorhodococcus minor, purple sulfur photosynthetic bacteria in the gammaproteobacterial family, Chromatiaceae.</title>
        <authorList>
            <person name="Aviles F.A."/>
            <person name="Meyer T.E."/>
            <person name="Kyndt J.A."/>
        </authorList>
    </citation>
    <scope>NUCLEOTIDE SEQUENCE [LARGE SCALE GENOMIC DNA]</scope>
    <source>
        <strain evidence="2 3">DSM 18266</strain>
    </source>
</reference>
<reference evidence="3" key="1">
    <citation type="journal article" date="2020" name="Microbiol. Resour. Announc.">
        <title>Draft Genome Sequences of Thiorhodococcus mannitoliphagus and Thiorhodococcus minor, Purple Sulfur Photosynthetic Bacteria in the Gammaproteobacterial Family Chromatiaceae.</title>
        <authorList>
            <person name="Aviles F.A."/>
            <person name="Meyer T.E."/>
            <person name="Kyndt J.A."/>
        </authorList>
    </citation>
    <scope>NUCLEOTIDE SEQUENCE [LARGE SCALE GENOMIC DNA]</scope>
    <source>
        <strain evidence="3">DSM 18266</strain>
    </source>
</reference>
<comment type="caution">
    <text evidence="2">The sequence shown here is derived from an EMBL/GenBank/DDBJ whole genome shotgun (WGS) entry which is preliminary data.</text>
</comment>
<dbReference type="RefSeq" id="WP_164654344.1">
    <property type="nucleotide sequence ID" value="NZ_JAAIJR010000048.1"/>
</dbReference>
<name>A0A6P1DYK6_9GAMM</name>
<protein>
    <submittedName>
        <fullName evidence="2">Uncharacterized protein</fullName>
    </submittedName>
</protein>
<evidence type="ECO:0000313" key="3">
    <source>
        <dbReference type="Proteomes" id="UP000471640"/>
    </source>
</evidence>
<evidence type="ECO:0000313" key="2">
    <source>
        <dbReference type="EMBL" id="NEX21242.1"/>
    </source>
</evidence>
<dbReference type="EMBL" id="JAAIJR010000048">
    <property type="protein sequence ID" value="NEX21242.1"/>
    <property type="molecule type" value="Genomic_DNA"/>
</dbReference>
<keyword evidence="3" id="KW-1185">Reference proteome</keyword>
<proteinExistence type="predicted"/>
<dbReference type="AlphaFoldDB" id="A0A6P1DYK6"/>
<dbReference type="Proteomes" id="UP000471640">
    <property type="component" value="Unassembled WGS sequence"/>
</dbReference>